<dbReference type="OMA" id="MRGRGWQ"/>
<evidence type="ECO:0000313" key="3">
    <source>
        <dbReference type="EMBL" id="KPV73341.1"/>
    </source>
</evidence>
<dbReference type="GO" id="GO:0016491">
    <property type="term" value="F:oxidoreductase activity"/>
    <property type="evidence" value="ECO:0007669"/>
    <property type="project" value="UniProtKB-KW"/>
</dbReference>
<gene>
    <name evidence="3" type="ORF">RHOBADRAFT_7740</name>
</gene>
<dbReference type="InterPro" id="IPR042098">
    <property type="entry name" value="TauD-like_sf"/>
</dbReference>
<dbReference type="Pfam" id="PF02668">
    <property type="entry name" value="TauD"/>
    <property type="match status" value="1"/>
</dbReference>
<dbReference type="InterPro" id="IPR050411">
    <property type="entry name" value="AlphaKG_dependent_hydroxylases"/>
</dbReference>
<dbReference type="OrthoDB" id="408743at2759"/>
<dbReference type="AlphaFoldDB" id="A0A0N8PZV0"/>
<dbReference type="EMBL" id="KQ474083">
    <property type="protein sequence ID" value="KPV73341.1"/>
    <property type="molecule type" value="Genomic_DNA"/>
</dbReference>
<organism evidence="3 4">
    <name type="scientific">Rhodotorula graminis (strain WP1)</name>
    <dbReference type="NCBI Taxonomy" id="578459"/>
    <lineage>
        <taxon>Eukaryota</taxon>
        <taxon>Fungi</taxon>
        <taxon>Dikarya</taxon>
        <taxon>Basidiomycota</taxon>
        <taxon>Pucciniomycotina</taxon>
        <taxon>Microbotryomycetes</taxon>
        <taxon>Sporidiobolales</taxon>
        <taxon>Sporidiobolaceae</taxon>
        <taxon>Rhodotorula</taxon>
    </lineage>
</organism>
<accession>A0A0N8PZV0</accession>
<dbReference type="SUPFAM" id="SSF51197">
    <property type="entry name" value="Clavaminate synthase-like"/>
    <property type="match status" value="1"/>
</dbReference>
<feature type="domain" description="TauD/TfdA-like" evidence="2">
    <location>
        <begin position="26"/>
        <end position="326"/>
    </location>
</feature>
<evidence type="ECO:0000313" key="4">
    <source>
        <dbReference type="Proteomes" id="UP000053890"/>
    </source>
</evidence>
<dbReference type="Proteomes" id="UP000053890">
    <property type="component" value="Unassembled WGS sequence"/>
</dbReference>
<dbReference type="PANTHER" id="PTHR10696">
    <property type="entry name" value="GAMMA-BUTYROBETAINE HYDROXYLASE-RELATED"/>
    <property type="match status" value="1"/>
</dbReference>
<keyword evidence="1" id="KW-0560">Oxidoreductase</keyword>
<dbReference type="STRING" id="578459.A0A0N8PZV0"/>
<dbReference type="GeneID" id="28979642"/>
<dbReference type="RefSeq" id="XP_018269390.1">
    <property type="nucleotide sequence ID" value="XM_018419196.1"/>
</dbReference>
<proteinExistence type="predicted"/>
<dbReference type="InterPro" id="IPR003819">
    <property type="entry name" value="TauD/TfdA-like"/>
</dbReference>
<feature type="non-terminal residue" evidence="3">
    <location>
        <position position="328"/>
    </location>
</feature>
<protein>
    <recommendedName>
        <fullName evidence="2">TauD/TfdA-like domain-containing protein</fullName>
    </recommendedName>
</protein>
<name>A0A0N8PZV0_RHOGW</name>
<dbReference type="PANTHER" id="PTHR10696:SF21">
    <property type="entry name" value="TAUD_TFDA-LIKE DOMAIN-CONTAINING PROTEIN"/>
    <property type="match status" value="1"/>
</dbReference>
<dbReference type="Gene3D" id="3.60.130.10">
    <property type="entry name" value="Clavaminate synthase-like"/>
    <property type="match status" value="1"/>
</dbReference>
<feature type="non-terminal residue" evidence="3">
    <location>
        <position position="1"/>
    </location>
</feature>
<reference evidence="3 4" key="1">
    <citation type="journal article" date="2015" name="Front. Microbiol.">
        <title>Genome sequence of the plant growth promoting endophytic yeast Rhodotorula graminis WP1.</title>
        <authorList>
            <person name="Firrincieli A."/>
            <person name="Otillar R."/>
            <person name="Salamov A."/>
            <person name="Schmutz J."/>
            <person name="Khan Z."/>
            <person name="Redman R.S."/>
            <person name="Fleck N.D."/>
            <person name="Lindquist E."/>
            <person name="Grigoriev I.V."/>
            <person name="Doty S.L."/>
        </authorList>
    </citation>
    <scope>NUCLEOTIDE SEQUENCE [LARGE SCALE GENOMIC DNA]</scope>
    <source>
        <strain evidence="3 4">WP1</strain>
    </source>
</reference>
<sequence>FPLAAQVDSSIRTLDEFVDRLEQLAAQDELKPLLHEHGGAILFRGTHADDAEGFSRIVHALQLGPPHDELGNPVVRNVRAKAVSTANEGPASAPVFPHSEFGWSSNYPNYIVFFGLSEATSGGQTPINNGAELFARLEVEAPSFVEELATKGVRYVYRYLKEVNPGSNLGNSIARAYPDAGVLEADDEATARAKIEQQIKRHAREWVWHDDGSLEVVHYVEGIKRHPLTHVPVYFGNITSMFLLAQKWQALEPPFLGTDGAFHHLPTYGDGSAIPHEYLQLCADLINETRVLIDWRVGDVLVLDNHYVQHAREPWTGDRRVLASLWDG</sequence>
<evidence type="ECO:0000259" key="2">
    <source>
        <dbReference type="Pfam" id="PF02668"/>
    </source>
</evidence>
<evidence type="ECO:0000256" key="1">
    <source>
        <dbReference type="ARBA" id="ARBA00023002"/>
    </source>
</evidence>
<keyword evidence="4" id="KW-1185">Reference proteome</keyword>